<dbReference type="OrthoDB" id="5397827at2759"/>
<dbReference type="AlphaFoldDB" id="A0A3N2Q0G7"/>
<dbReference type="RefSeq" id="XP_028468067.1">
    <property type="nucleotide sequence ID" value="XM_028609039.1"/>
</dbReference>
<feature type="transmembrane region" description="Helical" evidence="2">
    <location>
        <begin position="118"/>
        <end position="139"/>
    </location>
</feature>
<proteinExistence type="predicted"/>
<accession>A0A3N2Q0G7</accession>
<keyword evidence="2" id="KW-0812">Transmembrane</keyword>
<organism evidence="3 4">
    <name type="scientific">Sodiomyces alkalinus (strain CBS 110278 / VKM F-3762 / F11)</name>
    <name type="common">Alkaliphilic filamentous fungus</name>
    <dbReference type="NCBI Taxonomy" id="1314773"/>
    <lineage>
        <taxon>Eukaryota</taxon>
        <taxon>Fungi</taxon>
        <taxon>Dikarya</taxon>
        <taxon>Ascomycota</taxon>
        <taxon>Pezizomycotina</taxon>
        <taxon>Sordariomycetes</taxon>
        <taxon>Hypocreomycetidae</taxon>
        <taxon>Glomerellales</taxon>
        <taxon>Plectosphaerellaceae</taxon>
        <taxon>Sodiomyces</taxon>
    </lineage>
</organism>
<name>A0A3N2Q0G7_SODAK</name>
<feature type="region of interest" description="Disordered" evidence="1">
    <location>
        <begin position="40"/>
        <end position="83"/>
    </location>
</feature>
<evidence type="ECO:0000256" key="2">
    <source>
        <dbReference type="SAM" id="Phobius"/>
    </source>
</evidence>
<keyword evidence="2" id="KW-1133">Transmembrane helix</keyword>
<dbReference type="GeneID" id="39577517"/>
<gene>
    <name evidence="3" type="ORF">SODALDRAFT_306370</name>
</gene>
<evidence type="ECO:0000313" key="4">
    <source>
        <dbReference type="Proteomes" id="UP000272025"/>
    </source>
</evidence>
<dbReference type="STRING" id="1314773.A0A3N2Q0G7"/>
<reference evidence="3 4" key="1">
    <citation type="journal article" date="2018" name="Mol. Ecol.">
        <title>The obligate alkalophilic soda-lake fungus Sodiomyces alkalinus has shifted to a protein diet.</title>
        <authorList>
            <person name="Grum-Grzhimaylo A.A."/>
            <person name="Falkoski D.L."/>
            <person name="van den Heuvel J."/>
            <person name="Valero-Jimenez C.A."/>
            <person name="Min B."/>
            <person name="Choi I.G."/>
            <person name="Lipzen A."/>
            <person name="Daum C.G."/>
            <person name="Aanen D.K."/>
            <person name="Tsang A."/>
            <person name="Henrissat B."/>
            <person name="Bilanenko E.N."/>
            <person name="de Vries R.P."/>
            <person name="van Kan J.A.L."/>
            <person name="Grigoriev I.V."/>
            <person name="Debets A.J.M."/>
        </authorList>
    </citation>
    <scope>NUCLEOTIDE SEQUENCE [LARGE SCALE GENOMIC DNA]</scope>
    <source>
        <strain evidence="3 4">F11</strain>
    </source>
</reference>
<protein>
    <submittedName>
        <fullName evidence="3">Uncharacterized protein</fullName>
    </submittedName>
</protein>
<evidence type="ECO:0000256" key="1">
    <source>
        <dbReference type="SAM" id="MobiDB-lite"/>
    </source>
</evidence>
<dbReference type="Proteomes" id="UP000272025">
    <property type="component" value="Unassembled WGS sequence"/>
</dbReference>
<keyword evidence="4" id="KW-1185">Reference proteome</keyword>
<evidence type="ECO:0000313" key="3">
    <source>
        <dbReference type="EMBL" id="ROT40261.1"/>
    </source>
</evidence>
<keyword evidence="2" id="KW-0472">Membrane</keyword>
<dbReference type="EMBL" id="ML119052">
    <property type="protein sequence ID" value="ROT40261.1"/>
    <property type="molecule type" value="Genomic_DNA"/>
</dbReference>
<sequence>MASSITSATLPPRFLLPALSPMWRAAATRVPRTTTAAATIRNASTKSTSPEGKPPILEKPARFNPPSHGSRLPRNQGPKHYGGALSDAELRAQGQKHYPSMLPPEGTKAHSFIHNRSIHLFITLGTLTVLAISTFMLNFTHTSPFKHLLPEPSSFWSNPGEFIRTWIRVIQLHEKDRNEKVIAKHTRYTDDVAKREYYRKVHGLDKENPIVNLFKSEEQIEEERKAAVAAAAEEETMAAANAGGAGSETTGGQTRKKWLGIF</sequence>